<dbReference type="AlphaFoldDB" id="A0A502H1Z3"/>
<evidence type="ECO:0000313" key="12">
    <source>
        <dbReference type="EMBL" id="TPG67386.1"/>
    </source>
</evidence>
<evidence type="ECO:0000256" key="7">
    <source>
        <dbReference type="ARBA" id="ARBA00022927"/>
    </source>
</evidence>
<keyword evidence="5" id="KW-0997">Cell inner membrane</keyword>
<dbReference type="GO" id="GO:0015031">
    <property type="term" value="P:protein transport"/>
    <property type="evidence" value="ECO:0007669"/>
    <property type="project" value="UniProtKB-KW"/>
</dbReference>
<evidence type="ECO:0000256" key="3">
    <source>
        <dbReference type="ARBA" id="ARBA00022448"/>
    </source>
</evidence>
<dbReference type="Pfam" id="PF03544">
    <property type="entry name" value="TonB_C"/>
    <property type="match status" value="1"/>
</dbReference>
<feature type="signal peptide" evidence="10">
    <location>
        <begin position="1"/>
        <end position="24"/>
    </location>
</feature>
<dbReference type="InterPro" id="IPR037682">
    <property type="entry name" value="TonB_C"/>
</dbReference>
<name>A0A502H1Z3_9BACT</name>
<evidence type="ECO:0000256" key="1">
    <source>
        <dbReference type="ARBA" id="ARBA00004383"/>
    </source>
</evidence>
<dbReference type="PANTHER" id="PTHR33446">
    <property type="entry name" value="PROTEIN TONB-RELATED"/>
    <property type="match status" value="1"/>
</dbReference>
<feature type="chain" id="PRO_5021444460" evidence="10">
    <location>
        <begin position="25"/>
        <end position="244"/>
    </location>
</feature>
<sequence>MLLHLYTSLLLLGHALAPASLLSAAPAGPGRQYGAPRPVAALAGQVLNEAGAPLPGVVIVVQGLPSMASTNSDGRFLVPAPGEDPVLVFSCSGYRAQTVVAPAAGPLAVTMYALTGSGSDAGTSATGATVSAGGSARAAALAFAEVLPTFTGGDAAYHAYLRQNAHYPARALEDNLAGAVYVGFVVDEQGRICDAEVVKGCGHGFDEEALRLVRLMPWWQPGRQAGTPVRVARTLRIVFKAQLQ</sequence>
<keyword evidence="6" id="KW-0812">Transmembrane</keyword>
<keyword evidence="8" id="KW-1133">Transmembrane helix</keyword>
<evidence type="ECO:0000256" key="5">
    <source>
        <dbReference type="ARBA" id="ARBA00022519"/>
    </source>
</evidence>
<dbReference type="NCBIfam" id="TIGR01352">
    <property type="entry name" value="tonB_Cterm"/>
    <property type="match status" value="1"/>
</dbReference>
<comment type="subcellular location">
    <subcellularLocation>
        <location evidence="1">Cell inner membrane</location>
        <topology evidence="1">Single-pass membrane protein</topology>
        <orientation evidence="1">Periplasmic side</orientation>
    </subcellularLocation>
</comment>
<dbReference type="Proteomes" id="UP000317646">
    <property type="component" value="Unassembled WGS sequence"/>
</dbReference>
<dbReference type="Gene3D" id="3.30.1150.10">
    <property type="match status" value="1"/>
</dbReference>
<keyword evidence="13" id="KW-1185">Reference proteome</keyword>
<dbReference type="RefSeq" id="WP_140465689.1">
    <property type="nucleotide sequence ID" value="NZ_RCYZ01000002.1"/>
</dbReference>
<dbReference type="GO" id="GO:0031992">
    <property type="term" value="F:energy transducer activity"/>
    <property type="evidence" value="ECO:0007669"/>
    <property type="project" value="TreeGrafter"/>
</dbReference>
<protein>
    <submittedName>
        <fullName evidence="12">TonB family protein</fullName>
    </submittedName>
</protein>
<dbReference type="PROSITE" id="PS52015">
    <property type="entry name" value="TONB_CTD"/>
    <property type="match status" value="1"/>
</dbReference>
<keyword evidence="10" id="KW-0732">Signal</keyword>
<comment type="caution">
    <text evidence="12">The sequence shown here is derived from an EMBL/GenBank/DDBJ whole genome shotgun (WGS) entry which is preliminary data.</text>
</comment>
<dbReference type="SUPFAM" id="SSF74653">
    <property type="entry name" value="TolA/TonB C-terminal domain"/>
    <property type="match status" value="1"/>
</dbReference>
<dbReference type="SUPFAM" id="SSF49464">
    <property type="entry name" value="Carboxypeptidase regulatory domain-like"/>
    <property type="match status" value="1"/>
</dbReference>
<evidence type="ECO:0000256" key="10">
    <source>
        <dbReference type="SAM" id="SignalP"/>
    </source>
</evidence>
<dbReference type="InterPro" id="IPR006260">
    <property type="entry name" value="TonB/TolA_C"/>
</dbReference>
<keyword evidence="7" id="KW-0653">Protein transport</keyword>
<evidence type="ECO:0000256" key="2">
    <source>
        <dbReference type="ARBA" id="ARBA00006555"/>
    </source>
</evidence>
<accession>A0A502H1Z3</accession>
<dbReference type="PANTHER" id="PTHR33446:SF2">
    <property type="entry name" value="PROTEIN TONB"/>
    <property type="match status" value="1"/>
</dbReference>
<reference evidence="12 13" key="1">
    <citation type="journal article" date="2019" name="Environ. Microbiol.">
        <title>Species interactions and distinct microbial communities in high Arctic permafrost affected cryosols are associated with the CH4 and CO2 gas fluxes.</title>
        <authorList>
            <person name="Altshuler I."/>
            <person name="Hamel J."/>
            <person name="Turney S."/>
            <person name="Magnuson E."/>
            <person name="Levesque R."/>
            <person name="Greer C."/>
            <person name="Whyte L.G."/>
        </authorList>
    </citation>
    <scope>NUCLEOTIDE SEQUENCE [LARGE SCALE GENOMIC DNA]</scope>
    <source>
        <strain evidence="12 13">S9.2P</strain>
    </source>
</reference>
<dbReference type="Gene3D" id="2.60.40.1120">
    <property type="entry name" value="Carboxypeptidase-like, regulatory domain"/>
    <property type="match status" value="1"/>
</dbReference>
<keyword evidence="3" id="KW-0813">Transport</keyword>
<evidence type="ECO:0000256" key="9">
    <source>
        <dbReference type="ARBA" id="ARBA00023136"/>
    </source>
</evidence>
<feature type="domain" description="TonB C-terminal" evidence="11">
    <location>
        <begin position="152"/>
        <end position="244"/>
    </location>
</feature>
<dbReference type="EMBL" id="RCYZ01000002">
    <property type="protein sequence ID" value="TPG67386.1"/>
    <property type="molecule type" value="Genomic_DNA"/>
</dbReference>
<dbReference type="InterPro" id="IPR051045">
    <property type="entry name" value="TonB-dependent_transducer"/>
</dbReference>
<evidence type="ECO:0000256" key="8">
    <source>
        <dbReference type="ARBA" id="ARBA00022989"/>
    </source>
</evidence>
<dbReference type="OrthoDB" id="9812355at2"/>
<evidence type="ECO:0000256" key="4">
    <source>
        <dbReference type="ARBA" id="ARBA00022475"/>
    </source>
</evidence>
<gene>
    <name evidence="12" type="ORF">EAH73_06585</name>
</gene>
<proteinExistence type="inferred from homology"/>
<comment type="similarity">
    <text evidence="2">Belongs to the TonB family.</text>
</comment>
<evidence type="ECO:0000259" key="11">
    <source>
        <dbReference type="PROSITE" id="PS52015"/>
    </source>
</evidence>
<evidence type="ECO:0000313" key="13">
    <source>
        <dbReference type="Proteomes" id="UP000317646"/>
    </source>
</evidence>
<dbReference type="GO" id="GO:0098797">
    <property type="term" value="C:plasma membrane protein complex"/>
    <property type="evidence" value="ECO:0007669"/>
    <property type="project" value="TreeGrafter"/>
</dbReference>
<organism evidence="12 13">
    <name type="scientific">Hymenobacter nivis</name>
    <dbReference type="NCBI Taxonomy" id="1850093"/>
    <lineage>
        <taxon>Bacteria</taxon>
        <taxon>Pseudomonadati</taxon>
        <taxon>Bacteroidota</taxon>
        <taxon>Cytophagia</taxon>
        <taxon>Cytophagales</taxon>
        <taxon>Hymenobacteraceae</taxon>
        <taxon>Hymenobacter</taxon>
    </lineage>
</organism>
<dbReference type="Pfam" id="PF13620">
    <property type="entry name" value="CarboxypepD_reg"/>
    <property type="match status" value="1"/>
</dbReference>
<keyword evidence="9" id="KW-0472">Membrane</keyword>
<evidence type="ECO:0000256" key="6">
    <source>
        <dbReference type="ARBA" id="ARBA00022692"/>
    </source>
</evidence>
<dbReference type="InterPro" id="IPR008969">
    <property type="entry name" value="CarboxyPept-like_regulatory"/>
</dbReference>
<dbReference type="GO" id="GO:0055085">
    <property type="term" value="P:transmembrane transport"/>
    <property type="evidence" value="ECO:0007669"/>
    <property type="project" value="InterPro"/>
</dbReference>
<keyword evidence="4" id="KW-1003">Cell membrane</keyword>